<proteinExistence type="predicted"/>
<sequence length="76" mass="8508">MGSREVDKRPLAYGDVDLTAEICGNNMGADDSSFKAAHRMLLRNTMQPWTKLCKSEGVANLLLRFEQAEGHDAIRR</sequence>
<dbReference type="Proteomes" id="UP001055115">
    <property type="component" value="Unassembled WGS sequence"/>
</dbReference>
<protein>
    <submittedName>
        <fullName evidence="1">Uncharacterized protein</fullName>
    </submittedName>
</protein>
<keyword evidence="2" id="KW-1185">Reference proteome</keyword>
<gene>
    <name evidence="1" type="ORF">ColSpa_07225</name>
</gene>
<evidence type="ECO:0000313" key="1">
    <source>
        <dbReference type="EMBL" id="GKT47044.1"/>
    </source>
</evidence>
<name>A0AA37P832_9PEZI</name>
<dbReference type="GeneID" id="73328027"/>
<comment type="caution">
    <text evidence="1">The sequence shown here is derived from an EMBL/GenBank/DDBJ whole genome shotgun (WGS) entry which is preliminary data.</text>
</comment>
<reference evidence="1 2" key="1">
    <citation type="submission" date="2022-03" db="EMBL/GenBank/DDBJ databases">
        <title>Genome data of Colletotrichum spp.</title>
        <authorList>
            <person name="Utami Y.D."/>
            <person name="Hiruma K."/>
        </authorList>
    </citation>
    <scope>NUCLEOTIDE SEQUENCE [LARGE SCALE GENOMIC DNA]</scope>
    <source>
        <strain evidence="1 2">MAFF 239500</strain>
    </source>
</reference>
<dbReference type="AlphaFoldDB" id="A0AA37P832"/>
<organism evidence="1 2">
    <name type="scientific">Colletotrichum spaethianum</name>
    <dbReference type="NCBI Taxonomy" id="700344"/>
    <lineage>
        <taxon>Eukaryota</taxon>
        <taxon>Fungi</taxon>
        <taxon>Dikarya</taxon>
        <taxon>Ascomycota</taxon>
        <taxon>Pezizomycotina</taxon>
        <taxon>Sordariomycetes</taxon>
        <taxon>Hypocreomycetidae</taxon>
        <taxon>Glomerellales</taxon>
        <taxon>Glomerellaceae</taxon>
        <taxon>Colletotrichum</taxon>
        <taxon>Colletotrichum spaethianum species complex</taxon>
    </lineage>
</organism>
<evidence type="ECO:0000313" key="2">
    <source>
        <dbReference type="Proteomes" id="UP001055115"/>
    </source>
</evidence>
<dbReference type="EMBL" id="BQXU01000018">
    <property type="protein sequence ID" value="GKT47044.1"/>
    <property type="molecule type" value="Genomic_DNA"/>
</dbReference>
<dbReference type="RefSeq" id="XP_049129394.1">
    <property type="nucleotide sequence ID" value="XM_049273437.1"/>
</dbReference>
<accession>A0AA37P832</accession>